<reference evidence="2" key="1">
    <citation type="submission" date="2022-04" db="EMBL/GenBank/DDBJ databases">
        <title>Diverse halophilic archaea isolated from saline environments.</title>
        <authorList>
            <person name="Cui H.-L."/>
        </authorList>
    </citation>
    <scope>NUCLEOTIDE SEQUENCE</scope>
    <source>
        <strain evidence="2">XZYJT40</strain>
    </source>
</reference>
<dbReference type="KEGG" id="haxz:M0R88_10605"/>
<dbReference type="RefSeq" id="WP_248653482.1">
    <property type="nucleotide sequence ID" value="NZ_CP096658.1"/>
</dbReference>
<evidence type="ECO:0000256" key="1">
    <source>
        <dbReference type="SAM" id="MobiDB-lite"/>
    </source>
</evidence>
<name>A0A8U0IFZ6_9EURY</name>
<keyword evidence="3" id="KW-1185">Reference proteome</keyword>
<protein>
    <recommendedName>
        <fullName evidence="4">CHAT domain-containing protein</fullName>
    </recommendedName>
</protein>
<dbReference type="GeneID" id="72190310"/>
<proteinExistence type="predicted"/>
<accession>A0A8U0IFZ6</accession>
<dbReference type="AlphaFoldDB" id="A0A8U0IFZ6"/>
<dbReference type="EMBL" id="CP096658">
    <property type="protein sequence ID" value="UPV98978.1"/>
    <property type="molecule type" value="Genomic_DNA"/>
</dbReference>
<organism evidence="2 3">
    <name type="scientific">Halorussus gelatinilyticus</name>
    <dbReference type="NCBI Taxonomy" id="2937524"/>
    <lineage>
        <taxon>Archaea</taxon>
        <taxon>Methanobacteriati</taxon>
        <taxon>Methanobacteriota</taxon>
        <taxon>Stenosarchaea group</taxon>
        <taxon>Halobacteria</taxon>
        <taxon>Halobacteriales</taxon>
        <taxon>Haladaptataceae</taxon>
        <taxon>Halorussus</taxon>
    </lineage>
</organism>
<dbReference type="Proteomes" id="UP000830434">
    <property type="component" value="Chromosome"/>
</dbReference>
<evidence type="ECO:0000313" key="3">
    <source>
        <dbReference type="Proteomes" id="UP000830434"/>
    </source>
</evidence>
<sequence length="699" mass="77249">MEPRITTSTDRPGITIFDPIEQAQFALYTPTAVDPMTADVDIFPAPVSTAVRINTTGIDVPSLSNIYVRSPTGDLITETSGQTDQSLPRNEYVLELTTAPVKLYLRVESALDIKYREATVRIGFGPHPVAVYVGTRSFHEHPAGTITVPDDPRDVMKAVSLFGSALKDLSPERSFPTLRGHPPLIERGNSFDAPTDIERPETGVSIELPPEYEYVYPATSLAYYLGADVRPANTPRLVTENGFEHVLDGPLGYEENVRRTLQQVFFLDCLTRTEGLYDVDLHERTQVEPLVSLDFEALYDQSLAAQLEAYLSVPISILEPHLPQWSVTMDIVPNPEHVSMLPFAATQLAVIRSPTPDTQEPAPTPDMITEFTRGGESVNKTEVLTRSAHQLQDIAEDEIFTPESTESIRHTWVGEGYPLGANKATTEAYERQLDQGGPEQSSITIHVVCNDEQMESEGVVEEFYGVRELLEFDVTVHYRLDTEELQELLTASADLFHFIGHVDSKGLRCPDGHLDARLLDEVQVKAFVLNACRSYAQGQALVESGSLGGVVTLSEITNNTGTRVGCALAKALNRGFPLQVAVDLVQRVVGGYSYMTIGDGGLTLVQSESGCCYLSELEQAEDGWFVDFTTIPMRTFNMGTLFDPVLGDQSTQYLASGLLNTFSVTDEELENHFAIESHPVIFNDELFWTNEVTVTDLRE</sequence>
<gene>
    <name evidence="2" type="ORF">M0R88_10605</name>
</gene>
<evidence type="ECO:0000313" key="2">
    <source>
        <dbReference type="EMBL" id="UPV98978.1"/>
    </source>
</evidence>
<feature type="region of interest" description="Disordered" evidence="1">
    <location>
        <begin position="177"/>
        <end position="197"/>
    </location>
</feature>
<evidence type="ECO:0008006" key="4">
    <source>
        <dbReference type="Google" id="ProtNLM"/>
    </source>
</evidence>